<dbReference type="PANTHER" id="PTHR35526">
    <property type="entry name" value="ANTI-SIGMA-F FACTOR RSBW-RELATED"/>
    <property type="match status" value="1"/>
</dbReference>
<reference evidence="3" key="1">
    <citation type="submission" date="2016-10" db="EMBL/GenBank/DDBJ databases">
        <authorList>
            <person name="Varghese N."/>
            <person name="Submissions S."/>
        </authorList>
    </citation>
    <scope>NUCLEOTIDE SEQUENCE [LARGE SCALE GENOMIC DNA]</scope>
    <source>
        <strain evidence="3">CGMCC 4.7047</strain>
    </source>
</reference>
<dbReference type="PANTHER" id="PTHR35526:SF3">
    <property type="entry name" value="ANTI-SIGMA-F FACTOR RSBW"/>
    <property type="match status" value="1"/>
</dbReference>
<sequence>MPAHSPWWTPGDARGDRVSGARGAAALSPAVEPGLPGLPALGGLPALPSPKGGGPVRGSDGAEPDAAGFATFPLADSPAAPGSARELTRSTLTGWGLARLADDASVIVSELVTNALRYGAPPAGAPASPLPPASADQPFLLSLVHCGGSVLCAVFDPGSAVPVVREPDFFQESGRGLHVLESLAQTWGWTAPNAHGKAVWALLPPLDPAGAAGPAGPGPGAAAPHGAPAAGPEEAQWTPLTRLLLLLELLSGPSWLKALSTRGTEN</sequence>
<feature type="compositionally biased region" description="Low complexity" evidence="1">
    <location>
        <begin position="39"/>
        <end position="50"/>
    </location>
</feature>
<evidence type="ECO:0000313" key="2">
    <source>
        <dbReference type="EMBL" id="SFT16513.1"/>
    </source>
</evidence>
<dbReference type="SUPFAM" id="SSF55874">
    <property type="entry name" value="ATPase domain of HSP90 chaperone/DNA topoisomerase II/histidine kinase"/>
    <property type="match status" value="1"/>
</dbReference>
<organism evidence="2 3">
    <name type="scientific">Streptomyces harbinensis</name>
    <dbReference type="NCBI Taxonomy" id="1176198"/>
    <lineage>
        <taxon>Bacteria</taxon>
        <taxon>Bacillati</taxon>
        <taxon>Actinomycetota</taxon>
        <taxon>Actinomycetes</taxon>
        <taxon>Kitasatosporales</taxon>
        <taxon>Streptomycetaceae</taxon>
        <taxon>Streptomyces</taxon>
    </lineage>
</organism>
<evidence type="ECO:0000313" key="3">
    <source>
        <dbReference type="Proteomes" id="UP000198873"/>
    </source>
</evidence>
<feature type="region of interest" description="Disordered" evidence="1">
    <location>
        <begin position="210"/>
        <end position="233"/>
    </location>
</feature>
<evidence type="ECO:0008006" key="4">
    <source>
        <dbReference type="Google" id="ProtNLM"/>
    </source>
</evidence>
<gene>
    <name evidence="2" type="ORF">SAMN05444716_109167</name>
</gene>
<dbReference type="STRING" id="1176198.SAMN05444716_109167"/>
<feature type="compositionally biased region" description="Low complexity" evidence="1">
    <location>
        <begin position="220"/>
        <end position="232"/>
    </location>
</feature>
<proteinExistence type="predicted"/>
<keyword evidence="3" id="KW-1185">Reference proteome</keyword>
<feature type="region of interest" description="Disordered" evidence="1">
    <location>
        <begin position="1"/>
        <end position="25"/>
    </location>
</feature>
<dbReference type="AlphaFoldDB" id="A0A1I6VS09"/>
<dbReference type="CDD" id="cd16936">
    <property type="entry name" value="HATPase_RsbW-like"/>
    <property type="match status" value="1"/>
</dbReference>
<dbReference type="InterPro" id="IPR050267">
    <property type="entry name" value="Anti-sigma-factor_SerPK"/>
</dbReference>
<dbReference type="Gene3D" id="3.30.565.10">
    <property type="entry name" value="Histidine kinase-like ATPase, C-terminal domain"/>
    <property type="match status" value="1"/>
</dbReference>
<accession>A0A1I6VS09</accession>
<dbReference type="EMBL" id="FPAB01000009">
    <property type="protein sequence ID" value="SFT16513.1"/>
    <property type="molecule type" value="Genomic_DNA"/>
</dbReference>
<dbReference type="Proteomes" id="UP000198873">
    <property type="component" value="Unassembled WGS sequence"/>
</dbReference>
<feature type="region of interest" description="Disordered" evidence="1">
    <location>
        <begin position="39"/>
        <end position="85"/>
    </location>
</feature>
<name>A0A1I6VS09_9ACTN</name>
<evidence type="ECO:0000256" key="1">
    <source>
        <dbReference type="SAM" id="MobiDB-lite"/>
    </source>
</evidence>
<protein>
    <recommendedName>
        <fullName evidence="4">ATP-binding protein</fullName>
    </recommendedName>
</protein>
<dbReference type="InterPro" id="IPR036890">
    <property type="entry name" value="HATPase_C_sf"/>
</dbReference>